<evidence type="ECO:0000256" key="6">
    <source>
        <dbReference type="ARBA" id="ARBA00022989"/>
    </source>
</evidence>
<evidence type="ECO:0000256" key="7">
    <source>
        <dbReference type="ARBA" id="ARBA00023128"/>
    </source>
</evidence>
<evidence type="ECO:0000313" key="9">
    <source>
        <dbReference type="EMBL" id="KOO28198.1"/>
    </source>
</evidence>
<keyword evidence="7" id="KW-0496">Mitochondrion</keyword>
<protein>
    <recommendedName>
        <fullName evidence="11">MICOS complex subunit MIC10</fullName>
    </recommendedName>
</protein>
<keyword evidence="6" id="KW-1133">Transmembrane helix</keyword>
<evidence type="ECO:0000256" key="4">
    <source>
        <dbReference type="ARBA" id="ARBA00022692"/>
    </source>
</evidence>
<name>A0A0M0JPL0_9EUKA</name>
<dbReference type="AlphaFoldDB" id="A0A0M0JPL0"/>
<evidence type="ECO:0000256" key="8">
    <source>
        <dbReference type="ARBA" id="ARBA00023136"/>
    </source>
</evidence>
<keyword evidence="10" id="KW-1185">Reference proteome</keyword>
<dbReference type="EMBL" id="JWZX01002605">
    <property type="protein sequence ID" value="KOO28198.1"/>
    <property type="molecule type" value="Genomic_DNA"/>
</dbReference>
<evidence type="ECO:0000256" key="2">
    <source>
        <dbReference type="ARBA" id="ARBA00004434"/>
    </source>
</evidence>
<sequence>MSYAANARPELKVAETWDKCIENTVLKLAYGTLAGGLAAMILFRSPSARSSIVGLGCGVGVGMGYTDCKVEFDTIAKIEKEAN</sequence>
<proteinExistence type="inferred from homology"/>
<keyword evidence="8" id="KW-0472">Membrane</keyword>
<dbReference type="Pfam" id="PF04418">
    <property type="entry name" value="DUF543"/>
    <property type="match status" value="1"/>
</dbReference>
<evidence type="ECO:0000256" key="1">
    <source>
        <dbReference type="ARBA" id="ARBA00002689"/>
    </source>
</evidence>
<evidence type="ECO:0000256" key="5">
    <source>
        <dbReference type="ARBA" id="ARBA00022792"/>
    </source>
</evidence>
<dbReference type="InterPro" id="IPR007512">
    <property type="entry name" value="Mic10"/>
</dbReference>
<comment type="caution">
    <text evidence="9">The sequence shown here is derived from an EMBL/GenBank/DDBJ whole genome shotgun (WGS) entry which is preliminary data.</text>
</comment>
<keyword evidence="4" id="KW-0812">Transmembrane</keyword>
<comment type="subcellular location">
    <subcellularLocation>
        <location evidence="2">Mitochondrion inner membrane</location>
        <topology evidence="2">Single-pass membrane protein</topology>
    </subcellularLocation>
</comment>
<dbReference type="Proteomes" id="UP000037460">
    <property type="component" value="Unassembled WGS sequence"/>
</dbReference>
<evidence type="ECO:0008006" key="11">
    <source>
        <dbReference type="Google" id="ProtNLM"/>
    </source>
</evidence>
<accession>A0A0M0JPL0</accession>
<gene>
    <name evidence="9" type="ORF">Ctob_000828</name>
</gene>
<comment type="function">
    <text evidence="1">Component of the MICOS complex, a large protein complex of the mitochondrial inner membrane that plays crucial roles in the maintenance of crista junctions, inner membrane architecture, and formation of contact sites to the outer membrane.</text>
</comment>
<organism evidence="9 10">
    <name type="scientific">Chrysochromulina tobinii</name>
    <dbReference type="NCBI Taxonomy" id="1460289"/>
    <lineage>
        <taxon>Eukaryota</taxon>
        <taxon>Haptista</taxon>
        <taxon>Haptophyta</taxon>
        <taxon>Prymnesiophyceae</taxon>
        <taxon>Prymnesiales</taxon>
        <taxon>Chrysochromulinaceae</taxon>
        <taxon>Chrysochromulina</taxon>
    </lineage>
</organism>
<reference evidence="10" key="1">
    <citation type="journal article" date="2015" name="PLoS Genet.">
        <title>Genome Sequence and Transcriptome Analyses of Chrysochromulina tobin: Metabolic Tools for Enhanced Algal Fitness in the Prominent Order Prymnesiales (Haptophyceae).</title>
        <authorList>
            <person name="Hovde B.T."/>
            <person name="Deodato C.R."/>
            <person name="Hunsperger H.M."/>
            <person name="Ryken S.A."/>
            <person name="Yost W."/>
            <person name="Jha R.K."/>
            <person name="Patterson J."/>
            <person name="Monnat R.J. Jr."/>
            <person name="Barlow S.B."/>
            <person name="Starkenburg S.R."/>
            <person name="Cattolico R.A."/>
        </authorList>
    </citation>
    <scope>NUCLEOTIDE SEQUENCE</scope>
    <source>
        <strain evidence="10">CCMP291</strain>
    </source>
</reference>
<dbReference type="PANTHER" id="PTHR21304">
    <property type="entry name" value="MICOS COMPLEX SUBUNIT MIC10"/>
    <property type="match status" value="1"/>
</dbReference>
<evidence type="ECO:0000313" key="10">
    <source>
        <dbReference type="Proteomes" id="UP000037460"/>
    </source>
</evidence>
<dbReference type="GO" id="GO:0061617">
    <property type="term" value="C:MICOS complex"/>
    <property type="evidence" value="ECO:0007669"/>
    <property type="project" value="InterPro"/>
</dbReference>
<comment type="similarity">
    <text evidence="3">Belongs to the MICOS complex subunit Mic10 family.</text>
</comment>
<evidence type="ECO:0000256" key="3">
    <source>
        <dbReference type="ARBA" id="ARBA00006792"/>
    </source>
</evidence>
<keyword evidence="5" id="KW-0999">Mitochondrion inner membrane</keyword>
<dbReference type="PANTHER" id="PTHR21304:SF0">
    <property type="entry name" value="MICOS COMPLEX SUBUNIT MIC10"/>
    <property type="match status" value="1"/>
</dbReference>